<keyword evidence="5" id="KW-0238">DNA-binding</keyword>
<feature type="domain" description="Paired" evidence="8">
    <location>
        <begin position="12"/>
        <end position="131"/>
    </location>
</feature>
<keyword evidence="10" id="KW-1185">Reference proteome</keyword>
<protein>
    <recommendedName>
        <fullName evidence="8">Paired domain-containing protein</fullName>
    </recommendedName>
</protein>
<reference evidence="9 10" key="1">
    <citation type="submission" date="2022-05" db="EMBL/GenBank/DDBJ databases">
        <authorList>
            <consortium name="Genoscope - CEA"/>
            <person name="William W."/>
        </authorList>
    </citation>
    <scope>NUCLEOTIDE SEQUENCE [LARGE SCALE GENOMIC DNA]</scope>
</reference>
<keyword evidence="2" id="KW-0217">Developmental protein</keyword>
<organism evidence="9 10">
    <name type="scientific">Porites evermanni</name>
    <dbReference type="NCBI Taxonomy" id="104178"/>
    <lineage>
        <taxon>Eukaryota</taxon>
        <taxon>Metazoa</taxon>
        <taxon>Cnidaria</taxon>
        <taxon>Anthozoa</taxon>
        <taxon>Hexacorallia</taxon>
        <taxon>Scleractinia</taxon>
        <taxon>Fungiina</taxon>
        <taxon>Poritidae</taxon>
        <taxon>Porites</taxon>
    </lineage>
</organism>
<dbReference type="InterPro" id="IPR043565">
    <property type="entry name" value="PAX_fam"/>
</dbReference>
<evidence type="ECO:0000313" key="10">
    <source>
        <dbReference type="Proteomes" id="UP001159427"/>
    </source>
</evidence>
<dbReference type="SUPFAM" id="SSF46689">
    <property type="entry name" value="Homeodomain-like"/>
    <property type="match status" value="1"/>
</dbReference>
<evidence type="ECO:0000256" key="6">
    <source>
        <dbReference type="ARBA" id="ARBA00023163"/>
    </source>
</evidence>
<comment type="caution">
    <text evidence="9">The sequence shown here is derived from an EMBL/GenBank/DDBJ whole genome shotgun (WGS) entry which is preliminary data.</text>
</comment>
<gene>
    <name evidence="9" type="ORF">PEVE_00004303</name>
</gene>
<dbReference type="SMART" id="SM00351">
    <property type="entry name" value="PAX"/>
    <property type="match status" value="1"/>
</dbReference>
<proteinExistence type="predicted"/>
<name>A0ABN8QDQ3_9CNID</name>
<dbReference type="PANTHER" id="PTHR45636:SF41">
    <property type="entry name" value="PAIRED BOX PROTEIN PAX-6-RELATED"/>
    <property type="match status" value="1"/>
</dbReference>
<evidence type="ECO:0000256" key="1">
    <source>
        <dbReference type="ARBA" id="ARBA00004123"/>
    </source>
</evidence>
<keyword evidence="4" id="KW-0805">Transcription regulation</keyword>
<dbReference type="InterPro" id="IPR001523">
    <property type="entry name" value="Paired_dom"/>
</dbReference>
<keyword evidence="3" id="KW-0563">Paired box</keyword>
<dbReference type="PRINTS" id="PR00027">
    <property type="entry name" value="PAIREDBOX"/>
</dbReference>
<evidence type="ECO:0000256" key="5">
    <source>
        <dbReference type="ARBA" id="ARBA00023125"/>
    </source>
</evidence>
<evidence type="ECO:0000256" key="4">
    <source>
        <dbReference type="ARBA" id="ARBA00023015"/>
    </source>
</evidence>
<evidence type="ECO:0000259" key="8">
    <source>
        <dbReference type="PROSITE" id="PS51057"/>
    </source>
</evidence>
<dbReference type="EMBL" id="CALNXI010001267">
    <property type="protein sequence ID" value="CAH3162584.1"/>
    <property type="molecule type" value="Genomic_DNA"/>
</dbReference>
<evidence type="ECO:0000313" key="9">
    <source>
        <dbReference type="EMBL" id="CAH3162584.1"/>
    </source>
</evidence>
<dbReference type="Proteomes" id="UP001159427">
    <property type="component" value="Unassembled WGS sequence"/>
</dbReference>
<evidence type="ECO:0000256" key="7">
    <source>
        <dbReference type="ARBA" id="ARBA00023242"/>
    </source>
</evidence>
<dbReference type="InterPro" id="IPR009057">
    <property type="entry name" value="Homeodomain-like_sf"/>
</dbReference>
<sequence length="131" mass="14930">MAFAPLYYTGKCKLSLNQQHGIYDNGKALPQVYRERVLDLYHQGSTQRQISQDMRVSIGYVNKVVQFYEQSNSPLPAPRKTPVRNIFTADVVEYVESEKLCKPSVYTTEIQQRLLFDGIFPPGQLPSQSGI</sequence>
<dbReference type="InterPro" id="IPR036388">
    <property type="entry name" value="WH-like_DNA-bd_sf"/>
</dbReference>
<comment type="subcellular location">
    <subcellularLocation>
        <location evidence="1">Nucleus</location>
    </subcellularLocation>
</comment>
<keyword evidence="7" id="KW-0539">Nucleus</keyword>
<dbReference type="PROSITE" id="PS51057">
    <property type="entry name" value="PAIRED_2"/>
    <property type="match status" value="1"/>
</dbReference>
<dbReference type="Gene3D" id="1.10.10.10">
    <property type="entry name" value="Winged helix-like DNA-binding domain superfamily/Winged helix DNA-binding domain"/>
    <property type="match status" value="2"/>
</dbReference>
<keyword evidence="6" id="KW-0804">Transcription</keyword>
<dbReference type="Pfam" id="PF00292">
    <property type="entry name" value="PAX"/>
    <property type="match status" value="1"/>
</dbReference>
<evidence type="ECO:0000256" key="3">
    <source>
        <dbReference type="ARBA" id="ARBA00022724"/>
    </source>
</evidence>
<evidence type="ECO:0000256" key="2">
    <source>
        <dbReference type="ARBA" id="ARBA00022473"/>
    </source>
</evidence>
<dbReference type="PANTHER" id="PTHR45636">
    <property type="entry name" value="PAIRED BOX PROTEIN PAX-6-RELATED-RELATED"/>
    <property type="match status" value="1"/>
</dbReference>
<accession>A0ABN8QDQ3</accession>